<dbReference type="GO" id="GO:0097193">
    <property type="term" value="P:intrinsic apoptotic signaling pathway"/>
    <property type="evidence" value="ECO:0007669"/>
    <property type="project" value="InterPro"/>
</dbReference>
<evidence type="ECO:0000256" key="1">
    <source>
        <dbReference type="ARBA" id="ARBA00004443"/>
    </source>
</evidence>
<feature type="compositionally biased region" description="Basic and acidic residues" evidence="7">
    <location>
        <begin position="30"/>
        <end position="49"/>
    </location>
</feature>
<evidence type="ECO:0000256" key="3">
    <source>
        <dbReference type="ARBA" id="ARBA00022792"/>
    </source>
</evidence>
<dbReference type="Proteomes" id="UP001152759">
    <property type="component" value="Chromosome 1"/>
</dbReference>
<dbReference type="EMBL" id="OU963862">
    <property type="protein sequence ID" value="CAH0381698.1"/>
    <property type="molecule type" value="Genomic_DNA"/>
</dbReference>
<name>A0A9P0EW74_BEMTA</name>
<keyword evidence="3" id="KW-0999">Mitochondrion inner membrane</keyword>
<accession>A0A9P0EW74</accession>
<evidence type="ECO:0000256" key="4">
    <source>
        <dbReference type="ARBA" id="ARBA00022946"/>
    </source>
</evidence>
<dbReference type="PANTHER" id="PTHR31107:SF2">
    <property type="entry name" value="CYTOCHROME C OXIDASE ASSEMBLY FACTOR 8"/>
    <property type="match status" value="1"/>
</dbReference>
<feature type="region of interest" description="Disordered" evidence="7">
    <location>
        <begin position="30"/>
        <end position="59"/>
    </location>
</feature>
<keyword evidence="4" id="KW-0809">Transit peptide</keyword>
<sequence>MSVRPLTKLICSRVCFSQQANKAVCSTEHAKELKNTPREDNRTGGHDMVGEPNPLTNLRPLKFHIPENETEIERRYRLKREEVQQWNDRFWARHNTRFFEEKEKYVESMKQSKAKDSKESNQNVTADEMSSFYAQFLNDNWNRHLLYNFEWYKKNISLVILSLQVKWSHLKDRIFSRRRKSV</sequence>
<evidence type="ECO:0000256" key="2">
    <source>
        <dbReference type="ARBA" id="ARBA00005453"/>
    </source>
</evidence>
<keyword evidence="5" id="KW-0496">Mitochondrion</keyword>
<dbReference type="GO" id="GO:0005743">
    <property type="term" value="C:mitochondrial inner membrane"/>
    <property type="evidence" value="ECO:0007669"/>
    <property type="project" value="UniProtKB-SubCell"/>
</dbReference>
<evidence type="ECO:0000256" key="5">
    <source>
        <dbReference type="ARBA" id="ARBA00023128"/>
    </source>
</evidence>
<evidence type="ECO:0000313" key="8">
    <source>
        <dbReference type="EMBL" id="CAH0381698.1"/>
    </source>
</evidence>
<reference evidence="8" key="1">
    <citation type="submission" date="2021-12" db="EMBL/GenBank/DDBJ databases">
        <authorList>
            <person name="King R."/>
        </authorList>
    </citation>
    <scope>NUCLEOTIDE SEQUENCE</scope>
</reference>
<keyword evidence="9" id="KW-1185">Reference proteome</keyword>
<gene>
    <name evidence="8" type="ORF">BEMITA_LOCUS1318</name>
</gene>
<dbReference type="AlphaFoldDB" id="A0A9P0EW74"/>
<dbReference type="Pfam" id="PF10231">
    <property type="entry name" value="COA8"/>
    <property type="match status" value="1"/>
</dbReference>
<comment type="similarity">
    <text evidence="2">Belongs to the COA8 family.</text>
</comment>
<keyword evidence="6" id="KW-0472">Membrane</keyword>
<comment type="subcellular location">
    <subcellularLocation>
        <location evidence="1">Mitochondrion inner membrane</location>
        <topology evidence="1">Peripheral membrane protein</topology>
        <orientation evidence="1">Matrix side</orientation>
    </subcellularLocation>
</comment>
<dbReference type="PANTHER" id="PTHR31107">
    <property type="entry name" value="APOPTOGENIC PROTEIN 1, MITOCHONDRIAL"/>
    <property type="match status" value="1"/>
</dbReference>
<proteinExistence type="inferred from homology"/>
<evidence type="ECO:0000313" key="9">
    <source>
        <dbReference type="Proteomes" id="UP001152759"/>
    </source>
</evidence>
<protein>
    <submittedName>
        <fullName evidence="8">Uncharacterized protein</fullName>
    </submittedName>
</protein>
<organism evidence="8 9">
    <name type="scientific">Bemisia tabaci</name>
    <name type="common">Sweetpotato whitefly</name>
    <name type="synonym">Aleurodes tabaci</name>
    <dbReference type="NCBI Taxonomy" id="7038"/>
    <lineage>
        <taxon>Eukaryota</taxon>
        <taxon>Metazoa</taxon>
        <taxon>Ecdysozoa</taxon>
        <taxon>Arthropoda</taxon>
        <taxon>Hexapoda</taxon>
        <taxon>Insecta</taxon>
        <taxon>Pterygota</taxon>
        <taxon>Neoptera</taxon>
        <taxon>Paraneoptera</taxon>
        <taxon>Hemiptera</taxon>
        <taxon>Sternorrhyncha</taxon>
        <taxon>Aleyrodoidea</taxon>
        <taxon>Aleyrodidae</taxon>
        <taxon>Aleyrodinae</taxon>
        <taxon>Bemisia</taxon>
    </lineage>
</organism>
<dbReference type="InterPro" id="IPR018796">
    <property type="entry name" value="COA8"/>
</dbReference>
<dbReference type="KEGG" id="btab:109035595"/>
<evidence type="ECO:0000256" key="6">
    <source>
        <dbReference type="ARBA" id="ARBA00023136"/>
    </source>
</evidence>
<evidence type="ECO:0000256" key="7">
    <source>
        <dbReference type="SAM" id="MobiDB-lite"/>
    </source>
</evidence>